<dbReference type="Proteomes" id="UP000319836">
    <property type="component" value="Unassembled WGS sequence"/>
</dbReference>
<evidence type="ECO:0000313" key="1">
    <source>
        <dbReference type="EMBL" id="TMQ70202.1"/>
    </source>
</evidence>
<dbReference type="AlphaFoldDB" id="A0A538U2U5"/>
<protein>
    <submittedName>
        <fullName evidence="1">Uncharacterized protein</fullName>
    </submittedName>
</protein>
<reference evidence="1 2" key="1">
    <citation type="journal article" date="2019" name="Nat. Microbiol.">
        <title>Mediterranean grassland soil C-N compound turnover is dependent on rainfall and depth, and is mediated by genomically divergent microorganisms.</title>
        <authorList>
            <person name="Diamond S."/>
            <person name="Andeer P.F."/>
            <person name="Li Z."/>
            <person name="Crits-Christoph A."/>
            <person name="Burstein D."/>
            <person name="Anantharaman K."/>
            <person name="Lane K.R."/>
            <person name="Thomas B.C."/>
            <person name="Pan C."/>
            <person name="Northen T.R."/>
            <person name="Banfield J.F."/>
        </authorList>
    </citation>
    <scope>NUCLEOTIDE SEQUENCE [LARGE SCALE GENOMIC DNA]</scope>
    <source>
        <strain evidence="1">WS_10</strain>
    </source>
</reference>
<name>A0A538U2U5_UNCEI</name>
<dbReference type="EMBL" id="VBPA01000226">
    <property type="protein sequence ID" value="TMQ70202.1"/>
    <property type="molecule type" value="Genomic_DNA"/>
</dbReference>
<evidence type="ECO:0000313" key="2">
    <source>
        <dbReference type="Proteomes" id="UP000319836"/>
    </source>
</evidence>
<proteinExistence type="predicted"/>
<accession>A0A538U2U5</accession>
<gene>
    <name evidence="1" type="ORF">E6K80_09190</name>
</gene>
<comment type="caution">
    <text evidence="1">The sequence shown here is derived from an EMBL/GenBank/DDBJ whole genome shotgun (WGS) entry which is preliminary data.</text>
</comment>
<organism evidence="1 2">
    <name type="scientific">Eiseniibacteriota bacterium</name>
    <dbReference type="NCBI Taxonomy" id="2212470"/>
    <lineage>
        <taxon>Bacteria</taxon>
        <taxon>Candidatus Eiseniibacteriota</taxon>
    </lineage>
</organism>
<sequence length="196" mass="20742">MTPVLRLASHCPPRHHRRNRSHAAIGFRILVVLTVIAGARLAHAGNVTWAYTDFIAGCPAADTVIISSTAQVPPHPSMLRIAVTYNNSGGSPKNGVPPESIWVDITAATGNIKVNDETKNGTAWRIYASDSTRSTGFTRIFVPSCSGCGTVNVTLYVAGVSQGTRTATIRTVDSERMASATTTTSRVLATSIMMGS</sequence>